<keyword evidence="2" id="KW-0378">Hydrolase</keyword>
<dbReference type="PANTHER" id="PTHR43265">
    <property type="entry name" value="ESTERASE ESTD"/>
    <property type="match status" value="1"/>
</dbReference>
<dbReference type="Pfam" id="PF12146">
    <property type="entry name" value="Hydrolase_4"/>
    <property type="match status" value="1"/>
</dbReference>
<dbReference type="Proteomes" id="UP001163104">
    <property type="component" value="Chromosome"/>
</dbReference>
<dbReference type="Gene3D" id="3.40.50.1820">
    <property type="entry name" value="alpha/beta hydrolase"/>
    <property type="match status" value="1"/>
</dbReference>
<gene>
    <name evidence="2" type="ORF">OD459_11845</name>
</gene>
<dbReference type="AlphaFoldDB" id="A0AA46SKT6"/>
<protein>
    <submittedName>
        <fullName evidence="2">Alpha/beta hydrolase</fullName>
    </submittedName>
</protein>
<dbReference type="InterPro" id="IPR029058">
    <property type="entry name" value="AB_hydrolase_fold"/>
</dbReference>
<dbReference type="EMBL" id="CP107027">
    <property type="protein sequence ID" value="UYG97642.1"/>
    <property type="molecule type" value="Genomic_DNA"/>
</dbReference>
<dbReference type="RefSeq" id="WP_263600043.1">
    <property type="nucleotide sequence ID" value="NZ_CP107027.1"/>
</dbReference>
<dbReference type="PANTHER" id="PTHR43265:SF1">
    <property type="entry name" value="ESTERASE ESTD"/>
    <property type="match status" value="1"/>
</dbReference>
<dbReference type="InterPro" id="IPR022742">
    <property type="entry name" value="Hydrolase_4"/>
</dbReference>
<dbReference type="InterPro" id="IPR053145">
    <property type="entry name" value="AB_hydrolase_Est10"/>
</dbReference>
<proteinExistence type="predicted"/>
<accession>A0AA46SKT6</accession>
<evidence type="ECO:0000259" key="1">
    <source>
        <dbReference type="Pfam" id="PF12146"/>
    </source>
</evidence>
<reference evidence="2" key="1">
    <citation type="submission" date="2022-10" db="EMBL/GenBank/DDBJ databases">
        <title>Mechanism of multi-heavy metal repair in Cytobacillus Firmus M7.</title>
        <authorList>
            <person name="Li X."/>
            <person name="Yu C."/>
        </authorList>
    </citation>
    <scope>NUCLEOTIDE SEQUENCE</scope>
    <source>
        <strain evidence="2">M7</strain>
    </source>
</reference>
<evidence type="ECO:0000313" key="2">
    <source>
        <dbReference type="EMBL" id="UYG97642.1"/>
    </source>
</evidence>
<evidence type="ECO:0000313" key="3">
    <source>
        <dbReference type="Proteomes" id="UP001163104"/>
    </source>
</evidence>
<organism evidence="2 3">
    <name type="scientific">Cytobacillus firmus</name>
    <name type="common">Bacillus firmus</name>
    <dbReference type="NCBI Taxonomy" id="1399"/>
    <lineage>
        <taxon>Bacteria</taxon>
        <taxon>Bacillati</taxon>
        <taxon>Bacillota</taxon>
        <taxon>Bacilli</taxon>
        <taxon>Bacillales</taxon>
        <taxon>Bacillaceae</taxon>
        <taxon>Cytobacillus</taxon>
    </lineage>
</organism>
<sequence length="313" mass="34861">MKEREVEFNTDVKIKGAVSFPKESEGKLPLVIIIHGSGPVDRDGNAKVMQMNAYKMLAEFFASAGVAVLRYDKRGAGVSGGDFYQTGMWDLVNDGAAAVKTALELPEIDPKRIFLLGHSEGCTLIPPINKKAEAAAGIIFLAGHAENVRNASELQVKLLEEEIKEMKGVNGIILRALKVHKTAASKQKKIFDEMMESEEAVMKKGFTKINAKWAREHFQYKMEEDLAAITCPVLAITGNKDVQVDPEHVHLFAEKVNGPAESYNVSNMNHLLRDQEEQTSMLKLKSIYKRSLSKPLSAEMLDIIEEWTKKYIL</sequence>
<dbReference type="GO" id="GO:0052689">
    <property type="term" value="F:carboxylic ester hydrolase activity"/>
    <property type="evidence" value="ECO:0007669"/>
    <property type="project" value="TreeGrafter"/>
</dbReference>
<dbReference type="SUPFAM" id="SSF53474">
    <property type="entry name" value="alpha/beta-Hydrolases"/>
    <property type="match status" value="1"/>
</dbReference>
<feature type="domain" description="Serine aminopeptidase S33" evidence="1">
    <location>
        <begin position="50"/>
        <end position="260"/>
    </location>
</feature>
<name>A0AA46SKT6_CYTFI</name>